<dbReference type="Pfam" id="PF00665">
    <property type="entry name" value="rve"/>
    <property type="match status" value="1"/>
</dbReference>
<dbReference type="InterPro" id="IPR001584">
    <property type="entry name" value="Integrase_cat-core"/>
</dbReference>
<sequence>YIKHTANLQKEVFMPLQFEPGEEAQVDWHDGWIYDNEVERKVQCFVMKLSYSKAPFVYPYQKANLESFLDGHVRAFEYFGGVPQRIAYDNLKCAVIKVLKGKKRRLNKRFKELRAWYLFDTRFCNIAKGNEKGDVENCCKRSERTYLSPQPHVDGIDQLASKLFDDCQNDLKRKGPTVHGGKTIGELFEEDVSVVAKKKDGSVILSKDMKTMSNGFIELWLPRDLEIDLTIVYKDMKSGGTITTNSDSKTCITTFQLK</sequence>
<comment type="caution">
    <text evidence="2">The sequence shown here is derived from an EMBL/GenBank/DDBJ whole genome shotgun (WGS) entry which is preliminary data.</text>
</comment>
<dbReference type="GO" id="GO:0015074">
    <property type="term" value="P:DNA integration"/>
    <property type="evidence" value="ECO:0007669"/>
    <property type="project" value="InterPro"/>
</dbReference>
<evidence type="ECO:0000313" key="2">
    <source>
        <dbReference type="EMBL" id="KKK56803.1"/>
    </source>
</evidence>
<organism evidence="2">
    <name type="scientific">marine sediment metagenome</name>
    <dbReference type="NCBI Taxonomy" id="412755"/>
    <lineage>
        <taxon>unclassified sequences</taxon>
        <taxon>metagenomes</taxon>
        <taxon>ecological metagenomes</taxon>
    </lineage>
</organism>
<dbReference type="NCBIfam" id="NF033546">
    <property type="entry name" value="transpos_IS21"/>
    <property type="match status" value="1"/>
</dbReference>
<reference evidence="2" key="1">
    <citation type="journal article" date="2015" name="Nature">
        <title>Complex archaea that bridge the gap between prokaryotes and eukaryotes.</title>
        <authorList>
            <person name="Spang A."/>
            <person name="Saw J.H."/>
            <person name="Jorgensen S.L."/>
            <person name="Zaremba-Niedzwiedzka K."/>
            <person name="Martijn J."/>
            <person name="Lind A.E."/>
            <person name="van Eijk R."/>
            <person name="Schleper C."/>
            <person name="Guy L."/>
            <person name="Ettema T.J."/>
        </authorList>
    </citation>
    <scope>NUCLEOTIDE SEQUENCE</scope>
</reference>
<dbReference type="PANTHER" id="PTHR35004">
    <property type="entry name" value="TRANSPOSASE RV3428C-RELATED"/>
    <property type="match status" value="1"/>
</dbReference>
<feature type="domain" description="Integrase catalytic" evidence="1">
    <location>
        <begin position="30"/>
        <end position="124"/>
    </location>
</feature>
<dbReference type="Gene3D" id="2.60.40.3700">
    <property type="match status" value="1"/>
</dbReference>
<dbReference type="NCBIfam" id="NF038094">
    <property type="entry name" value="CueP_fam"/>
    <property type="match status" value="1"/>
</dbReference>
<name>A0A0F8WJH0_9ZZZZ</name>
<accession>A0A0F8WJH0</accession>
<feature type="non-terminal residue" evidence="2">
    <location>
        <position position="1"/>
    </location>
</feature>
<dbReference type="PANTHER" id="PTHR35004:SF7">
    <property type="entry name" value="INTEGRASE PROTEIN"/>
    <property type="match status" value="1"/>
</dbReference>
<proteinExistence type="predicted"/>
<evidence type="ECO:0000259" key="1">
    <source>
        <dbReference type="Pfam" id="PF00665"/>
    </source>
</evidence>
<dbReference type="AlphaFoldDB" id="A0A0F8WJH0"/>
<dbReference type="EMBL" id="LAZR01064808">
    <property type="protein sequence ID" value="KKK56803.1"/>
    <property type="molecule type" value="Genomic_DNA"/>
</dbReference>
<dbReference type="Pfam" id="PF21172">
    <property type="entry name" value="CueP"/>
    <property type="match status" value="1"/>
</dbReference>
<protein>
    <recommendedName>
        <fullName evidence="1">Integrase catalytic domain-containing protein</fullName>
    </recommendedName>
</protein>
<dbReference type="InterPro" id="IPR047808">
    <property type="entry name" value="CueP-like"/>
</dbReference>
<gene>
    <name evidence="2" type="ORF">LCGC14_3060870</name>
</gene>